<accession>A0ACC9CXU5</accession>
<organism evidence="1 2">
    <name type="scientific">Faecalibacterium langellae</name>
    <dbReference type="NCBI Taxonomy" id="3435293"/>
    <lineage>
        <taxon>Bacteria</taxon>
        <taxon>Bacillati</taxon>
        <taxon>Bacillota</taxon>
        <taxon>Clostridia</taxon>
        <taxon>Eubacteriales</taxon>
        <taxon>Oscillospiraceae</taxon>
        <taxon>Faecalibacterium</taxon>
    </lineage>
</organism>
<proteinExistence type="predicted"/>
<name>A0ACC9CXU5_9FIRM</name>
<evidence type="ECO:0000313" key="2">
    <source>
        <dbReference type="Proteomes" id="UP000220959"/>
    </source>
</evidence>
<dbReference type="EMBL" id="NMTR01000021">
    <property type="protein sequence ID" value="PDX60553.1"/>
    <property type="molecule type" value="Genomic_DNA"/>
</dbReference>
<keyword evidence="2" id="KW-1185">Reference proteome</keyword>
<dbReference type="Proteomes" id="UP000220959">
    <property type="component" value="Unassembled WGS sequence"/>
</dbReference>
<evidence type="ECO:0000313" key="1">
    <source>
        <dbReference type="EMBL" id="PDX60553.1"/>
    </source>
</evidence>
<comment type="caution">
    <text evidence="1">The sequence shown here is derived from an EMBL/GenBank/DDBJ whole genome shotgun (WGS) entry which is preliminary data.</text>
</comment>
<reference evidence="1 2" key="1">
    <citation type="journal article" date="2017" name="Front. Microbiol.">
        <title>New Insights into the Diversity of the Genus Faecalibacterium.</title>
        <authorList>
            <person name="Benevides L."/>
            <person name="Burman S."/>
            <person name="Martin R."/>
            <person name="Robert V."/>
            <person name="Thomas M."/>
            <person name="Miquel S."/>
            <person name="Chain F."/>
            <person name="Sokol H."/>
            <person name="Bermudez-Humaran L.G."/>
            <person name="Morrison M."/>
            <person name="Langella P."/>
            <person name="Azevedo V.A."/>
            <person name="Chatel J.M."/>
            <person name="Soares S."/>
        </authorList>
    </citation>
    <scope>NUCLEOTIDE SEQUENCE [LARGE SCALE GENOMIC DNA]</scope>
    <source>
        <strain evidence="2">CNCM I-4541</strain>
    </source>
</reference>
<protein>
    <submittedName>
        <fullName evidence="1">Sporulation protein</fullName>
    </submittedName>
</protein>
<sequence length="98" mass="11330">MPNKHSRRLSLRSWLAALFRQPPAGFYRTPSIYQSGNRLEVEHFRAILLYDEDQLRLQMPRGQLTICGDGLRILTLTADRLTLSGKILRVDFSDEQEA</sequence>
<gene>
    <name evidence="1" type="ORF">CGS49_11250</name>
</gene>